<feature type="compositionally biased region" description="Basic and acidic residues" evidence="1">
    <location>
        <begin position="72"/>
        <end position="96"/>
    </location>
</feature>
<evidence type="ECO:0000313" key="2">
    <source>
        <dbReference type="EnsemblMetazoa" id="CJA39230.1"/>
    </source>
</evidence>
<dbReference type="AlphaFoldDB" id="A0A8R1EL48"/>
<keyword evidence="3" id="KW-1185">Reference proteome</keyword>
<evidence type="ECO:0000256" key="1">
    <source>
        <dbReference type="SAM" id="MobiDB-lite"/>
    </source>
</evidence>
<feature type="region of interest" description="Disordered" evidence="1">
    <location>
        <begin position="1"/>
        <end position="30"/>
    </location>
</feature>
<organism evidence="2 3">
    <name type="scientific">Caenorhabditis japonica</name>
    <dbReference type="NCBI Taxonomy" id="281687"/>
    <lineage>
        <taxon>Eukaryota</taxon>
        <taxon>Metazoa</taxon>
        <taxon>Ecdysozoa</taxon>
        <taxon>Nematoda</taxon>
        <taxon>Chromadorea</taxon>
        <taxon>Rhabditida</taxon>
        <taxon>Rhabditina</taxon>
        <taxon>Rhabditomorpha</taxon>
        <taxon>Rhabditoidea</taxon>
        <taxon>Rhabditidae</taxon>
        <taxon>Peloderinae</taxon>
        <taxon>Caenorhabditis</taxon>
    </lineage>
</organism>
<evidence type="ECO:0000313" key="3">
    <source>
        <dbReference type="Proteomes" id="UP000005237"/>
    </source>
</evidence>
<feature type="compositionally biased region" description="Polar residues" evidence="1">
    <location>
        <begin position="11"/>
        <end position="30"/>
    </location>
</feature>
<reference evidence="3" key="1">
    <citation type="submission" date="2010-08" db="EMBL/GenBank/DDBJ databases">
        <authorList>
            <consortium name="Caenorhabditis japonica Sequencing Consortium"/>
            <person name="Wilson R.K."/>
        </authorList>
    </citation>
    <scope>NUCLEOTIDE SEQUENCE [LARGE SCALE GENOMIC DNA]</scope>
    <source>
        <strain evidence="3">DF5081</strain>
    </source>
</reference>
<dbReference type="EnsemblMetazoa" id="CJA39230.1">
    <property type="protein sequence ID" value="CJA39230.1"/>
    <property type="gene ID" value="WBGene00215077"/>
</dbReference>
<reference evidence="2" key="2">
    <citation type="submission" date="2022-06" db="UniProtKB">
        <authorList>
            <consortium name="EnsemblMetazoa"/>
        </authorList>
    </citation>
    <scope>IDENTIFICATION</scope>
    <source>
        <strain evidence="2">DF5081</strain>
    </source>
</reference>
<accession>A0A8R1EL48</accession>
<feature type="region of interest" description="Disordered" evidence="1">
    <location>
        <begin position="71"/>
        <end position="96"/>
    </location>
</feature>
<proteinExistence type="predicted"/>
<protein>
    <submittedName>
        <fullName evidence="2">Uncharacterized protein</fullName>
    </submittedName>
</protein>
<sequence length="96" mass="10628">MCIPKSKKNVSQKQQTVKSTHTSSRSNSAIAITPRLRKLPKAKTPTKVESIKSKPPSVTIPAFNMAESVMEPVKKNSKDKAVDSKRVRKSPEKVIK</sequence>
<dbReference type="Proteomes" id="UP000005237">
    <property type="component" value="Unassembled WGS sequence"/>
</dbReference>
<feature type="compositionally biased region" description="Basic residues" evidence="1">
    <location>
        <begin position="1"/>
        <end position="10"/>
    </location>
</feature>
<name>A0A8R1EL48_CAEJA</name>